<accession>A0ABY3LK06</accession>
<proteinExistence type="predicted"/>
<name>A0ABY3LK06_9GAMM</name>
<dbReference type="RefSeq" id="WP_147788362.1">
    <property type="nucleotide sequence ID" value="NZ_RCNL01000001.1"/>
</dbReference>
<sequence>MATKRFFFDFYQCTTISSNDQQAVSASDVFNQLLGRFQAGPGNTVKRIGLKLTELRHIEQTPYGFKGILGKHRVNDLPHAAIAGGIEREITLQDNENLLEKAYFNFYAQNNVLIIQRNRYCYNWLHMGKYLTDGTQTTSIEPIIEPASLAWLMQNDVHIKTLEISIARPRNVELFQNVHHNFNNALIATLNGTSSAKVNLTLRGDARAEAPENRYLGSSLKRAFTETLETFEVEKLKLDTKNVVTGVEHPIDLVSEKLTHFKDLQMMGRYPLSENIWEALLEAKASKEDELNAYFGQAGQQVR</sequence>
<dbReference type="Pfam" id="PF20505">
    <property type="entry name" value="DUF6731"/>
    <property type="match status" value="1"/>
</dbReference>
<keyword evidence="2" id="KW-1185">Reference proteome</keyword>
<dbReference type="Proteomes" id="UP000426772">
    <property type="component" value="Unassembled WGS sequence"/>
</dbReference>
<evidence type="ECO:0000313" key="2">
    <source>
        <dbReference type="Proteomes" id="UP000426772"/>
    </source>
</evidence>
<reference evidence="1 2" key="1">
    <citation type="submission" date="2018-10" db="EMBL/GenBank/DDBJ databases">
        <title>Draft genome sequence of Pantoea vagans isolated from corpses of the sugarcane aphid Melanaphis sacchari Zehntner.</title>
        <authorList>
            <person name="Toledo E."/>
            <person name="Pena G."/>
            <person name="Lozano L."/>
        </authorList>
    </citation>
    <scope>NUCLEOTIDE SEQUENCE [LARGE SCALE GENOMIC DNA]</scope>
    <source>
        <strain evidence="1 2">ET-90</strain>
    </source>
</reference>
<protein>
    <submittedName>
        <fullName evidence="1">Uncharacterized protein</fullName>
    </submittedName>
</protein>
<evidence type="ECO:0000313" key="1">
    <source>
        <dbReference type="EMBL" id="TXL80807.1"/>
    </source>
</evidence>
<gene>
    <name evidence="1" type="ORF">D9O29_01520</name>
</gene>
<comment type="caution">
    <text evidence="1">The sequence shown here is derived from an EMBL/GenBank/DDBJ whole genome shotgun (WGS) entry which is preliminary data.</text>
</comment>
<dbReference type="InterPro" id="IPR046618">
    <property type="entry name" value="DUF6731"/>
</dbReference>
<organism evidence="1 2">
    <name type="scientific">Pantoea vagans</name>
    <dbReference type="NCBI Taxonomy" id="470934"/>
    <lineage>
        <taxon>Bacteria</taxon>
        <taxon>Pseudomonadati</taxon>
        <taxon>Pseudomonadota</taxon>
        <taxon>Gammaproteobacteria</taxon>
        <taxon>Enterobacterales</taxon>
        <taxon>Erwiniaceae</taxon>
        <taxon>Pantoea</taxon>
    </lineage>
</organism>
<dbReference type="EMBL" id="RCNL01000001">
    <property type="protein sequence ID" value="TXL80807.1"/>
    <property type="molecule type" value="Genomic_DNA"/>
</dbReference>